<evidence type="ECO:0000256" key="2">
    <source>
        <dbReference type="ARBA" id="ARBA00022679"/>
    </source>
</evidence>
<dbReference type="InterPro" id="IPR042231">
    <property type="entry name" value="Cho/carn_acyl_trans_2"/>
</dbReference>
<evidence type="ECO:0000256" key="1">
    <source>
        <dbReference type="ARBA" id="ARBA00005232"/>
    </source>
</evidence>
<evidence type="ECO:0000256" key="3">
    <source>
        <dbReference type="ARBA" id="ARBA00023315"/>
    </source>
</evidence>
<gene>
    <name evidence="8" type="ORF">INT48_005124</name>
</gene>
<dbReference type="EMBL" id="JAEPRE010000042">
    <property type="protein sequence ID" value="KAG2234970.1"/>
    <property type="molecule type" value="Genomic_DNA"/>
</dbReference>
<evidence type="ECO:0000256" key="6">
    <source>
        <dbReference type="SAM" id="Phobius"/>
    </source>
</evidence>
<keyword evidence="3 5" id="KW-0012">Acyltransferase</keyword>
<dbReference type="Pfam" id="PF00755">
    <property type="entry name" value="Carn_acyltransf"/>
    <property type="match status" value="1"/>
</dbReference>
<protein>
    <recommendedName>
        <fullName evidence="7">Choline/carnitine acyltransferase domain-containing protein</fullName>
    </recommendedName>
</protein>
<comment type="caution">
    <text evidence="8">The sequence shown here is derived from an EMBL/GenBank/DDBJ whole genome shotgun (WGS) entry which is preliminary data.</text>
</comment>
<feature type="domain" description="Choline/carnitine acyltransferase" evidence="7">
    <location>
        <begin position="16"/>
        <end position="641"/>
    </location>
</feature>
<evidence type="ECO:0000313" key="8">
    <source>
        <dbReference type="EMBL" id="KAG2234970.1"/>
    </source>
</evidence>
<feature type="transmembrane region" description="Helical" evidence="6">
    <location>
        <begin position="88"/>
        <end position="106"/>
    </location>
</feature>
<comment type="similarity">
    <text evidence="1 5">Belongs to the carnitine/choline acetyltransferase family.</text>
</comment>
<keyword evidence="9" id="KW-1185">Reference proteome</keyword>
<dbReference type="Gene3D" id="3.30.559.10">
    <property type="entry name" value="Chloramphenicol acetyltransferase-like domain"/>
    <property type="match status" value="1"/>
</dbReference>
<dbReference type="PANTHER" id="PTHR22589:SF107">
    <property type="entry name" value="CHOLINE_CARNITINE ACYLTRANSFERASE DOMAIN-CONTAINING PROTEIN"/>
    <property type="match status" value="1"/>
</dbReference>
<dbReference type="SUPFAM" id="SSF52777">
    <property type="entry name" value="CoA-dependent acyltransferases"/>
    <property type="match status" value="2"/>
</dbReference>
<organism evidence="8 9">
    <name type="scientific">Thamnidium elegans</name>
    <dbReference type="NCBI Taxonomy" id="101142"/>
    <lineage>
        <taxon>Eukaryota</taxon>
        <taxon>Fungi</taxon>
        <taxon>Fungi incertae sedis</taxon>
        <taxon>Mucoromycota</taxon>
        <taxon>Mucoromycotina</taxon>
        <taxon>Mucoromycetes</taxon>
        <taxon>Mucorales</taxon>
        <taxon>Mucorineae</taxon>
        <taxon>Mucoraceae</taxon>
        <taxon>Thamnidium</taxon>
    </lineage>
</organism>
<sequence>MSSPPTFSLQNTLPRLPVPSLEESCALYLKSIIPLQTPQEHANTKSIVADFLASDLSKSLQQRLIDIDHVSPTNWLEDNYWLKKGNSIYTFIIMILIFYLFILAYLEWREPLMVNSNWYILGQVDAGQPKQLLANNGVQATGLYSQFQVRRAAHMIRRGLEYKEILDRQELPVDMVRGNKSLCMWQYSSIFSVTRVPLHHCDTLVKANAKEIRHIVVLLRDQIYKLDIYKQDTWILLTTDEIEDALLTLIHHVENLSKSSVPVCLLTSWHRDNWAVSRNHLLSMEPTLHRHNLDQIETALFAVALDDHSSGIDNHSWTKTMFCGHQGLGNGHNRWFDKSFTLVVENNGMCGFSGEHSPVDALTVSYIFDHMLQEPVTGPKTHQFIYPSTSYTSQKSVSFEHLLFKTDTKLNEYLAAAQISADATASLSDSNVLVFKDYGTSWIKKTGRVPPDAFYQMVLQLAYYRVHKTVTPTYETASTRKYLRGRTETIRTLSVDSKNFVEGFDNEKLSPAERYQLLVKATSAHRDYTAIASDGHGCDRHLLVLRLLNADHQMLNEKGELVNVPMHPFFTDPIHGQSQVWRLSTSGLHAGIRLMGTGFGTVYPDGYGINYMAAPTLVKFGIESKRVPETVETTKFMQVMESVLLDLRTVCEQVNGVDSKL</sequence>
<reference evidence="8" key="1">
    <citation type="submission" date="2021-01" db="EMBL/GenBank/DDBJ databases">
        <title>Metabolic potential, ecology and presence of endohyphal bacteria is reflected in genomic diversity of Mucoromycotina.</title>
        <authorList>
            <person name="Muszewska A."/>
            <person name="Okrasinska A."/>
            <person name="Steczkiewicz K."/>
            <person name="Drgas O."/>
            <person name="Orlowska M."/>
            <person name="Perlinska-Lenart U."/>
            <person name="Aleksandrzak-Piekarczyk T."/>
            <person name="Szatraj K."/>
            <person name="Zielenkiewicz U."/>
            <person name="Pilsyk S."/>
            <person name="Malc E."/>
            <person name="Mieczkowski P."/>
            <person name="Kruszewska J.S."/>
            <person name="Biernat P."/>
            <person name="Pawlowska J."/>
        </authorList>
    </citation>
    <scope>NUCLEOTIDE SEQUENCE</scope>
    <source>
        <strain evidence="8">WA0000018081</strain>
    </source>
</reference>
<keyword evidence="2 5" id="KW-0808">Transferase</keyword>
<feature type="active site" description="Proton acceptor" evidence="4">
    <location>
        <position position="356"/>
    </location>
</feature>
<dbReference type="AlphaFoldDB" id="A0A8H7SRL5"/>
<dbReference type="PANTHER" id="PTHR22589">
    <property type="entry name" value="CARNITINE O-ACYLTRANSFERASE"/>
    <property type="match status" value="1"/>
</dbReference>
<evidence type="ECO:0000259" key="7">
    <source>
        <dbReference type="Pfam" id="PF00755"/>
    </source>
</evidence>
<dbReference type="Proteomes" id="UP000613177">
    <property type="component" value="Unassembled WGS sequence"/>
</dbReference>
<evidence type="ECO:0000313" key="9">
    <source>
        <dbReference type="Proteomes" id="UP000613177"/>
    </source>
</evidence>
<accession>A0A8H7SRL5</accession>
<keyword evidence="6" id="KW-0812">Transmembrane</keyword>
<dbReference type="GO" id="GO:0016746">
    <property type="term" value="F:acyltransferase activity"/>
    <property type="evidence" value="ECO:0007669"/>
    <property type="project" value="UniProtKB-KW"/>
</dbReference>
<dbReference type="InterPro" id="IPR023213">
    <property type="entry name" value="CAT-like_dom_sf"/>
</dbReference>
<keyword evidence="6" id="KW-0472">Membrane</keyword>
<proteinExistence type="inferred from homology"/>
<name>A0A8H7SRL5_9FUNG</name>
<evidence type="ECO:0000256" key="4">
    <source>
        <dbReference type="PIRSR" id="PIRSR600542-1"/>
    </source>
</evidence>
<dbReference type="InterPro" id="IPR000542">
    <property type="entry name" value="Carn_acyl_trans"/>
</dbReference>
<dbReference type="PROSITE" id="PS00440">
    <property type="entry name" value="ACYLTRANSF_C_2"/>
    <property type="match status" value="1"/>
</dbReference>
<keyword evidence="6" id="KW-1133">Transmembrane helix</keyword>
<dbReference type="InterPro" id="IPR039551">
    <property type="entry name" value="Cho/carn_acyl_trans"/>
</dbReference>
<dbReference type="Gene3D" id="3.30.559.70">
    <property type="entry name" value="Choline/Carnitine o-acyltransferase, domain 2"/>
    <property type="match status" value="1"/>
</dbReference>
<evidence type="ECO:0000256" key="5">
    <source>
        <dbReference type="RuleBase" id="RU003801"/>
    </source>
</evidence>